<dbReference type="PANTHER" id="PTHR30629">
    <property type="entry name" value="PROPHAGE INTEGRASE"/>
    <property type="match status" value="1"/>
</dbReference>
<dbReference type="InterPro" id="IPR013762">
    <property type="entry name" value="Integrase-like_cat_sf"/>
</dbReference>
<evidence type="ECO:0000256" key="2">
    <source>
        <dbReference type="ARBA" id="ARBA00022908"/>
    </source>
</evidence>
<evidence type="ECO:0000256" key="3">
    <source>
        <dbReference type="ARBA" id="ARBA00023172"/>
    </source>
</evidence>
<keyword evidence="3" id="KW-0233">DNA recombination</keyword>
<dbReference type="PANTHER" id="PTHR30629:SF2">
    <property type="entry name" value="PROPHAGE INTEGRASE INTS-RELATED"/>
    <property type="match status" value="1"/>
</dbReference>
<dbReference type="SUPFAM" id="SSF56349">
    <property type="entry name" value="DNA breaking-rejoining enzymes"/>
    <property type="match status" value="1"/>
</dbReference>
<sequence>MLFDSRSAKQLQPGSHLLVQGCDGLRLVASQSRKTWTYRYKDSAGLMKQVRLGHWPEMSLAEAVSAWGEKRDGRSAGVDPVTSRRKAALAKNGPAVSSTVRALLEGFRDHLAGLRQAEGAARAWSALERMLDEEPELARTAPREVTRAQAYDVLDKRRDLPAAAKKLRALLGQAWDWGLDAGKIDGAAPNWWRSLLKGQLRSKGKIVGGEHVGFRRRVLSQAELRKLLPWARANMSQSALDGLLLYLYTGMRGVEIFALRTEYVSQEEDGWWITFPAHLLKMERDADTVDHRVPLFGEALEIVQRRVSGAWEGWLFFTGRGGKFRPYHRNTFSSYVYSLMPESAKAKRRTGEGLICPVVDWSPHALRRTARTLLSAIDCPEDVGEAIIGHKPGVMVASYNLHTFDAQKWHWLNRLWLVLRSLDNELPTKND</sequence>
<dbReference type="PROSITE" id="PS51257">
    <property type="entry name" value="PROKAR_LIPOPROTEIN"/>
    <property type="match status" value="1"/>
</dbReference>
<dbReference type="EMBL" id="PEKC01000108">
    <property type="protein sequence ID" value="PII34379.1"/>
    <property type="molecule type" value="Genomic_DNA"/>
</dbReference>
<comment type="caution">
    <text evidence="5">The sequence shown here is derived from an EMBL/GenBank/DDBJ whole genome shotgun (WGS) entry which is preliminary data.</text>
</comment>
<dbReference type="InterPro" id="IPR002104">
    <property type="entry name" value="Integrase_catalytic"/>
</dbReference>
<evidence type="ECO:0000259" key="4">
    <source>
        <dbReference type="PROSITE" id="PS51898"/>
    </source>
</evidence>
<proteinExistence type="inferred from homology"/>
<comment type="similarity">
    <text evidence="1">Belongs to the 'phage' integrase family.</text>
</comment>
<evidence type="ECO:0000256" key="1">
    <source>
        <dbReference type="ARBA" id="ARBA00008857"/>
    </source>
</evidence>
<accession>A0A2G7T3E3</accession>
<feature type="domain" description="Tyr recombinase" evidence="4">
    <location>
        <begin position="214"/>
        <end position="412"/>
    </location>
</feature>
<dbReference type="GO" id="GO:0003677">
    <property type="term" value="F:DNA binding"/>
    <property type="evidence" value="ECO:0007669"/>
    <property type="project" value="InterPro"/>
</dbReference>
<dbReference type="AlphaFoldDB" id="A0A2G7T3E3"/>
<dbReference type="InterPro" id="IPR025166">
    <property type="entry name" value="Integrase_DNA_bind_dom"/>
</dbReference>
<dbReference type="InterPro" id="IPR050808">
    <property type="entry name" value="Phage_Integrase"/>
</dbReference>
<keyword evidence="2" id="KW-0229">DNA integration</keyword>
<protein>
    <submittedName>
        <fullName evidence="5">Integrase</fullName>
    </submittedName>
</protein>
<reference evidence="5" key="1">
    <citation type="submission" date="2017-10" db="EMBL/GenBank/DDBJ databases">
        <title>Chryseobacterium sp. B5 is a hydrocarbonoclastic and plant growth promoting bacterium.</title>
        <authorList>
            <person name="Thijs S."/>
            <person name="Gkorezis P."/>
            <person name="Van Hamme J."/>
        </authorList>
    </citation>
    <scope>NUCLEOTIDE SEQUENCE</scope>
    <source>
        <strain evidence="5">B5</strain>
    </source>
</reference>
<dbReference type="Gene3D" id="3.30.160.390">
    <property type="entry name" value="Integrase, DNA-binding domain"/>
    <property type="match status" value="1"/>
</dbReference>
<organism evidence="5">
    <name type="scientific">Chryseobacterium sp. B5</name>
    <dbReference type="NCBI Taxonomy" id="2050562"/>
    <lineage>
        <taxon>Bacteria</taxon>
        <taxon>Pseudomonadati</taxon>
        <taxon>Bacteroidota</taxon>
        <taxon>Flavobacteriia</taxon>
        <taxon>Flavobacteriales</taxon>
        <taxon>Weeksellaceae</taxon>
        <taxon>Chryseobacterium group</taxon>
        <taxon>Chryseobacterium</taxon>
    </lineage>
</organism>
<dbReference type="GO" id="GO:0015074">
    <property type="term" value="P:DNA integration"/>
    <property type="evidence" value="ECO:0007669"/>
    <property type="project" value="UniProtKB-KW"/>
</dbReference>
<dbReference type="Gene3D" id="1.10.443.10">
    <property type="entry name" value="Intergrase catalytic core"/>
    <property type="match status" value="1"/>
</dbReference>
<dbReference type="Pfam" id="PF13356">
    <property type="entry name" value="Arm-DNA-bind_3"/>
    <property type="match status" value="1"/>
</dbReference>
<dbReference type="GO" id="GO:0006310">
    <property type="term" value="P:DNA recombination"/>
    <property type="evidence" value="ECO:0007669"/>
    <property type="project" value="UniProtKB-KW"/>
</dbReference>
<name>A0A2G7T3E3_9FLAO</name>
<dbReference type="InterPro" id="IPR011010">
    <property type="entry name" value="DNA_brk_join_enz"/>
</dbReference>
<dbReference type="PROSITE" id="PS51898">
    <property type="entry name" value="TYR_RECOMBINASE"/>
    <property type="match status" value="1"/>
</dbReference>
<dbReference type="Pfam" id="PF00589">
    <property type="entry name" value="Phage_integrase"/>
    <property type="match status" value="1"/>
</dbReference>
<dbReference type="InterPro" id="IPR038488">
    <property type="entry name" value="Integrase_DNA-bd_sf"/>
</dbReference>
<evidence type="ECO:0000313" key="5">
    <source>
        <dbReference type="EMBL" id="PII34379.1"/>
    </source>
</evidence>
<gene>
    <name evidence="5" type="ORF">CTI11_21355</name>
</gene>